<feature type="domain" description="Solute-binding protein family 3/N-terminal" evidence="2">
    <location>
        <begin position="23"/>
        <end position="246"/>
    </location>
</feature>
<dbReference type="Gene3D" id="3.40.190.10">
    <property type="entry name" value="Periplasmic binding protein-like II"/>
    <property type="match status" value="2"/>
</dbReference>
<sequence>MKPHIVFFIFFALFNFSHSQAAEVIIRTYEFPNETDRLADDQIGGIAGKIITAALSSQHIRFQLIWQPWLRAQAEVKSDSEGNSFIIPLTRNSERENQYVWVSKLYDSNIAFLTLPGKTKIDSIAEVGKYKVGVLAGTGYEATLQRNGLSSEQIDRNTEETRNAKKLLLGRIDAWYTGVIGGMHLLQKEGYDVRKVQIGRSIDTEADYIATSKKTPQALVEKIRNAIERYKKTPDYEKLIQSYLSN</sequence>
<protein>
    <recommendedName>
        <fullName evidence="2">Solute-binding protein family 3/N-terminal domain-containing protein</fullName>
    </recommendedName>
</protein>
<feature type="chain" id="PRO_5015702459" description="Solute-binding protein family 3/N-terminal domain-containing protein" evidence="1">
    <location>
        <begin position="22"/>
        <end position="246"/>
    </location>
</feature>
<evidence type="ECO:0000313" key="3">
    <source>
        <dbReference type="EMBL" id="PRP71472.1"/>
    </source>
</evidence>
<dbReference type="EMBL" id="MTBD01000011">
    <property type="protein sequence ID" value="PRP71472.1"/>
    <property type="molecule type" value="Genomic_DNA"/>
</dbReference>
<name>A0A2S9X6W0_9NEIS</name>
<proteinExistence type="predicted"/>
<dbReference type="InterPro" id="IPR001638">
    <property type="entry name" value="Solute-binding_3/MltF_N"/>
</dbReference>
<dbReference type="RefSeq" id="WP_106076218.1">
    <property type="nucleotide sequence ID" value="NZ_MTBD01000011.1"/>
</dbReference>
<dbReference type="PANTHER" id="PTHR38834">
    <property type="entry name" value="PERIPLASMIC SUBSTRATE BINDING PROTEIN FAMILY 3"/>
    <property type="match status" value="1"/>
</dbReference>
<dbReference type="AlphaFoldDB" id="A0A2S9X6W0"/>
<dbReference type="SMART" id="SM00062">
    <property type="entry name" value="PBPb"/>
    <property type="match status" value="1"/>
</dbReference>
<reference evidence="3 4" key="1">
    <citation type="submission" date="2017-01" db="EMBL/GenBank/DDBJ databases">
        <title>New insights into the genetic diversity of Chromobacterium isolated from tropical freshwater lake.</title>
        <authorList>
            <person name="Santos A.B."/>
            <person name="Nascimento A.M."/>
            <person name="Da Silva P.C."/>
        </authorList>
    </citation>
    <scope>NUCLEOTIDE SEQUENCE [LARGE SCALE GENOMIC DNA]</scope>
    <source>
        <strain evidence="3 4">56AF</strain>
    </source>
</reference>
<gene>
    <name evidence="3" type="ORF">BUE93_06620</name>
</gene>
<keyword evidence="1" id="KW-0732">Signal</keyword>
<dbReference type="PANTHER" id="PTHR38834:SF3">
    <property type="entry name" value="SOLUTE-BINDING PROTEIN FAMILY 3_N-TERMINAL DOMAIN-CONTAINING PROTEIN"/>
    <property type="match status" value="1"/>
</dbReference>
<dbReference type="OrthoDB" id="8594082at2"/>
<evidence type="ECO:0000256" key="1">
    <source>
        <dbReference type="SAM" id="SignalP"/>
    </source>
</evidence>
<dbReference type="SUPFAM" id="SSF53850">
    <property type="entry name" value="Periplasmic binding protein-like II"/>
    <property type="match status" value="1"/>
</dbReference>
<evidence type="ECO:0000313" key="4">
    <source>
        <dbReference type="Proteomes" id="UP000239469"/>
    </source>
</evidence>
<evidence type="ECO:0000259" key="2">
    <source>
        <dbReference type="SMART" id="SM00062"/>
    </source>
</evidence>
<feature type="signal peptide" evidence="1">
    <location>
        <begin position="1"/>
        <end position="21"/>
    </location>
</feature>
<organism evidence="3 4">
    <name type="scientific">Chromobacterium amazonense</name>
    <dbReference type="NCBI Taxonomy" id="1382803"/>
    <lineage>
        <taxon>Bacteria</taxon>
        <taxon>Pseudomonadati</taxon>
        <taxon>Pseudomonadota</taxon>
        <taxon>Betaproteobacteria</taxon>
        <taxon>Neisseriales</taxon>
        <taxon>Chromobacteriaceae</taxon>
        <taxon>Chromobacterium</taxon>
    </lineage>
</organism>
<dbReference type="Proteomes" id="UP000239469">
    <property type="component" value="Unassembled WGS sequence"/>
</dbReference>
<accession>A0A2S9X6W0</accession>
<comment type="caution">
    <text evidence="3">The sequence shown here is derived from an EMBL/GenBank/DDBJ whole genome shotgun (WGS) entry which is preliminary data.</text>
</comment>